<reference evidence="12" key="1">
    <citation type="submission" date="2017-09" db="EMBL/GenBank/DDBJ databases">
        <title>Polyketide synthases of a Diaporthe helianthi virulent isolate.</title>
        <authorList>
            <person name="Baroncelli R."/>
        </authorList>
    </citation>
    <scope>NUCLEOTIDE SEQUENCE [LARGE SCALE GENOMIC DNA]</scope>
    <source>
        <strain evidence="12">7/96</strain>
    </source>
</reference>
<dbReference type="InterPro" id="IPR021661">
    <property type="entry name" value="Rap1_C"/>
</dbReference>
<dbReference type="InterPro" id="IPR015010">
    <property type="entry name" value="TERF2IP_Myb"/>
</dbReference>
<evidence type="ECO:0000256" key="9">
    <source>
        <dbReference type="SAM" id="MobiDB-lite"/>
    </source>
</evidence>
<dbReference type="SUPFAM" id="SSF46774">
    <property type="entry name" value="ARID-like"/>
    <property type="match status" value="1"/>
</dbReference>
<dbReference type="OrthoDB" id="435460at2759"/>
<dbReference type="InterPro" id="IPR000048">
    <property type="entry name" value="IQ_motif_EF-hand-BS"/>
</dbReference>
<evidence type="ECO:0000313" key="12">
    <source>
        <dbReference type="EMBL" id="POS79002.1"/>
    </source>
</evidence>
<evidence type="ECO:0000256" key="7">
    <source>
        <dbReference type="ARBA" id="ARBA00023242"/>
    </source>
</evidence>
<keyword evidence="13" id="KW-1185">Reference proteome</keyword>
<dbReference type="GO" id="GO:0070187">
    <property type="term" value="C:shelterin complex"/>
    <property type="evidence" value="ECO:0007669"/>
    <property type="project" value="TreeGrafter"/>
</dbReference>
<evidence type="ECO:0000313" key="13">
    <source>
        <dbReference type="Proteomes" id="UP000094444"/>
    </source>
</evidence>
<feature type="domain" description="ARID" evidence="11">
    <location>
        <begin position="416"/>
        <end position="506"/>
    </location>
</feature>
<feature type="compositionally biased region" description="Low complexity" evidence="9">
    <location>
        <begin position="868"/>
        <end position="877"/>
    </location>
</feature>
<dbReference type="CDD" id="cd16100">
    <property type="entry name" value="ARID"/>
    <property type="match status" value="1"/>
</dbReference>
<feature type="compositionally biased region" description="Polar residues" evidence="9">
    <location>
        <begin position="611"/>
        <end position="620"/>
    </location>
</feature>
<dbReference type="STRING" id="158607.A0A2P5I912"/>
<dbReference type="GO" id="GO:0031848">
    <property type="term" value="P:protection from non-homologous end joining at telomere"/>
    <property type="evidence" value="ECO:0007669"/>
    <property type="project" value="TreeGrafter"/>
</dbReference>
<evidence type="ECO:0000256" key="8">
    <source>
        <dbReference type="RuleBase" id="RU367107"/>
    </source>
</evidence>
<dbReference type="Gene3D" id="1.10.150.60">
    <property type="entry name" value="ARID DNA-binding domain"/>
    <property type="match status" value="1"/>
</dbReference>
<dbReference type="PROSITE" id="PS50172">
    <property type="entry name" value="BRCT"/>
    <property type="match status" value="1"/>
</dbReference>
<feature type="compositionally biased region" description="Low complexity" evidence="9">
    <location>
        <begin position="124"/>
        <end position="143"/>
    </location>
</feature>
<dbReference type="CDD" id="cd11655">
    <property type="entry name" value="rap1_myb-like"/>
    <property type="match status" value="1"/>
</dbReference>
<dbReference type="PANTHER" id="PTHR16466">
    <property type="entry name" value="TELOMERE REPEAT-BINDING FACTOR 2-INTERACTING PROTEIN 1"/>
    <property type="match status" value="1"/>
</dbReference>
<dbReference type="SMART" id="SM00501">
    <property type="entry name" value="BRIGHT"/>
    <property type="match status" value="1"/>
</dbReference>
<dbReference type="InterPro" id="IPR036431">
    <property type="entry name" value="ARID_dom_sf"/>
</dbReference>
<comment type="subcellular location">
    <subcellularLocation>
        <location evidence="8">Nucleus</location>
    </subcellularLocation>
    <subcellularLocation>
        <location evidence="8">Chromosome</location>
        <location evidence="8">Telomere</location>
    </subcellularLocation>
</comment>
<comment type="similarity">
    <text evidence="1 8">Belongs to the RAP1 family.</text>
</comment>
<feature type="region of interest" description="Disordered" evidence="9">
    <location>
        <begin position="255"/>
        <end position="331"/>
    </location>
</feature>
<dbReference type="Pfam" id="PF00612">
    <property type="entry name" value="IQ"/>
    <property type="match status" value="1"/>
</dbReference>
<organism evidence="12 13">
    <name type="scientific">Diaporthe helianthi</name>
    <dbReference type="NCBI Taxonomy" id="158607"/>
    <lineage>
        <taxon>Eukaryota</taxon>
        <taxon>Fungi</taxon>
        <taxon>Dikarya</taxon>
        <taxon>Ascomycota</taxon>
        <taxon>Pezizomycotina</taxon>
        <taxon>Sordariomycetes</taxon>
        <taxon>Sordariomycetidae</taxon>
        <taxon>Diaporthales</taxon>
        <taxon>Diaporthaceae</taxon>
        <taxon>Diaporthe</taxon>
    </lineage>
</organism>
<dbReference type="Pfam" id="PF11626">
    <property type="entry name" value="Rap1_C"/>
    <property type="match status" value="1"/>
</dbReference>
<dbReference type="SMART" id="SM00015">
    <property type="entry name" value="IQ"/>
    <property type="match status" value="2"/>
</dbReference>
<feature type="region of interest" description="Disordered" evidence="9">
    <location>
        <begin position="535"/>
        <end position="628"/>
    </location>
</feature>
<dbReference type="AlphaFoldDB" id="A0A2P5I912"/>
<sequence>MHAIAPPLAFMGLVLPDNEDDDDDANTMPVVYDGTEGSGHGDLFQGMKLFISYRVPQRERWVKLVKGNGGEVVPLENQADMLIADHLKRNGVVPPPGSYSWQWIQFSVQNGFLQSEDDYRIQEAPARPAGASRAAGTTAPARGQRSKFTAEDDDVLARFVWDKEQQGCKIKGNVIFEELDRKAQGRTRFTEEDDEAILDMVREVHKIAAAKGTTVRGLDGNKVFEELAEKNNRHTAQSWRNRWVRHLKATFEQEQSGMQDEAAGGLPGSPAVPPKPQTRASRESAAPPAQAEGGPVSASAAVPGPRPPTQQRPRPGSDGERLKRQEERKRRARAAMLLQRSWRGHVVRRDRAQLEASIVPLQSLMRGYLLRMRKAKELLDALERNDGTLEHDYDEDAEQYEDAQEDNNSEVDRNYSSLRDQFYEDLRDYIHVSGAKIELRPIIHEREIELWDLFSTATQQNCAVEDRDWKQIAQRLGFDWTKAAFCAEELKGCYDRNLAEFEEAIGSYDDEDGIAMGDDEQGSCNDEENALVPTSDAVTAPKQLSPAPLFPTYRSSSPIAGAKRSFQQSNDPQSDLSYPSDRSSKRRRRDREAAIPQTPEHKLRYGGGSGSRTAVQNLSSPLKPRGAATEHGGIYAVDEADAFLNNGIHDIGEIGQLPDPAPAKKHRFIEPETQDFGHAMGSGNGVRQSIENDIGYMTDDEGNSPSQQLQSEFEAFTSPPRPIPIRGNGAVSTNGSIFAEPRRRRGGGPATNAHSFVSGTENNNASAERAARKSISSLKATKRSLPQQYRTQQAVATAARPPASAPVRNGIAAPPLQSRSPVMARPTDVYPNRQSDVSNHQYKQNVAATSSRAVRSSAQPNNSSRKTPASSAPLRAPPRTEARADTAEFGLDYTNAQFEHFQALGYATGHIASAMEAASLQRGPMTVVLQSLHAGKGIPQEEEGVWTDYDDEKLRKIVEYGQRDKSRVARSSSGQIDREEARVNGYRDYLLKKHKPRFYAIRLAFKDMMDSAPPKR</sequence>
<dbReference type="GO" id="GO:0010833">
    <property type="term" value="P:telomere maintenance via telomere lengthening"/>
    <property type="evidence" value="ECO:0007669"/>
    <property type="project" value="UniProtKB-UniRule"/>
</dbReference>
<dbReference type="SUPFAM" id="SSF46689">
    <property type="entry name" value="Homeodomain-like"/>
    <property type="match status" value="1"/>
</dbReference>
<feature type="region of interest" description="Disordered" evidence="9">
    <location>
        <begin position="389"/>
        <end position="411"/>
    </location>
</feature>
<feature type="region of interest" description="Disordered" evidence="9">
    <location>
        <begin position="124"/>
        <end position="147"/>
    </location>
</feature>
<dbReference type="Pfam" id="PF08914">
    <property type="entry name" value="Myb_Rap1"/>
    <property type="match status" value="1"/>
</dbReference>
<dbReference type="InterPro" id="IPR001606">
    <property type="entry name" value="ARID_dom"/>
</dbReference>
<evidence type="ECO:0000256" key="3">
    <source>
        <dbReference type="ARBA" id="ARBA00022895"/>
    </source>
</evidence>
<feature type="compositionally biased region" description="Acidic residues" evidence="9">
    <location>
        <begin position="392"/>
        <end position="409"/>
    </location>
</feature>
<name>A0A2P5I912_DIAHE</name>
<evidence type="ECO:0000256" key="5">
    <source>
        <dbReference type="ARBA" id="ARBA00023159"/>
    </source>
</evidence>
<dbReference type="InterPro" id="IPR001357">
    <property type="entry name" value="BRCT_dom"/>
</dbReference>
<dbReference type="GO" id="GO:0042162">
    <property type="term" value="F:telomeric DNA binding"/>
    <property type="evidence" value="ECO:0007669"/>
    <property type="project" value="TreeGrafter"/>
</dbReference>
<evidence type="ECO:0000259" key="10">
    <source>
        <dbReference type="PROSITE" id="PS50172"/>
    </source>
</evidence>
<dbReference type="PROSITE" id="PS51011">
    <property type="entry name" value="ARID"/>
    <property type="match status" value="1"/>
</dbReference>
<keyword evidence="5" id="KW-0010">Activator</keyword>
<proteinExistence type="inferred from homology"/>
<gene>
    <name evidence="12" type="ORF">DHEL01_v202605</name>
</gene>
<protein>
    <recommendedName>
        <fullName evidence="8">DNA-binding protein RAP1</fullName>
    </recommendedName>
</protein>
<keyword evidence="2 8" id="KW-0158">Chromosome</keyword>
<keyword evidence="3 8" id="KW-0779">Telomere</keyword>
<dbReference type="InParanoid" id="A0A2P5I912"/>
<feature type="region of interest" description="Disordered" evidence="9">
    <location>
        <begin position="717"/>
        <end position="882"/>
    </location>
</feature>
<dbReference type="Pfam" id="PF16589">
    <property type="entry name" value="BRCT_2"/>
    <property type="match status" value="1"/>
</dbReference>
<feature type="compositionally biased region" description="Basic and acidic residues" evidence="9">
    <location>
        <begin position="315"/>
        <end position="329"/>
    </location>
</feature>
<feature type="compositionally biased region" description="Polar residues" evidence="9">
    <location>
        <begin position="565"/>
        <end position="577"/>
    </location>
</feature>
<keyword evidence="7 8" id="KW-0539">Nucleus</keyword>
<dbReference type="SMART" id="SM01014">
    <property type="entry name" value="ARID"/>
    <property type="match status" value="1"/>
</dbReference>
<feature type="compositionally biased region" description="Polar residues" evidence="9">
    <location>
        <begin position="774"/>
        <end position="789"/>
    </location>
</feature>
<dbReference type="EMBL" id="MAVT02000144">
    <property type="protein sequence ID" value="POS79002.1"/>
    <property type="molecule type" value="Genomic_DNA"/>
</dbReference>
<evidence type="ECO:0000259" key="11">
    <source>
        <dbReference type="PROSITE" id="PS51011"/>
    </source>
</evidence>
<feature type="domain" description="BRCT" evidence="10">
    <location>
        <begin position="39"/>
        <end position="121"/>
    </location>
</feature>
<dbReference type="CDD" id="cd23767">
    <property type="entry name" value="IQCD"/>
    <property type="match status" value="1"/>
</dbReference>
<feature type="compositionally biased region" description="Polar residues" evidence="9">
    <location>
        <begin position="832"/>
        <end position="844"/>
    </location>
</feature>
<dbReference type="Gene3D" id="1.10.10.60">
    <property type="entry name" value="Homeodomain-like"/>
    <property type="match status" value="2"/>
</dbReference>
<dbReference type="Pfam" id="PF01388">
    <property type="entry name" value="ARID"/>
    <property type="match status" value="1"/>
</dbReference>
<accession>A0A2P5I912</accession>
<evidence type="ECO:0000256" key="4">
    <source>
        <dbReference type="ARBA" id="ARBA00023015"/>
    </source>
</evidence>
<keyword evidence="4" id="KW-0805">Transcription regulation</keyword>
<dbReference type="PANTHER" id="PTHR16466:SF6">
    <property type="entry name" value="TELOMERIC REPEAT-BINDING FACTOR 2-INTERACTING PROTEIN 1"/>
    <property type="match status" value="1"/>
</dbReference>
<feature type="compositionally biased region" description="Low complexity" evidence="9">
    <location>
        <begin position="790"/>
        <end position="808"/>
    </location>
</feature>
<dbReference type="InterPro" id="IPR009057">
    <property type="entry name" value="Homeodomain-like_sf"/>
</dbReference>
<comment type="function">
    <text evidence="8">Involved in the regulation of telomere length, clustering and has a specific role in telomere position effect (TPE).</text>
</comment>
<comment type="caution">
    <text evidence="12">The sequence shown here is derived from an EMBL/GenBank/DDBJ whole genome shotgun (WGS) entry which is preliminary data.</text>
</comment>
<dbReference type="PROSITE" id="PS50096">
    <property type="entry name" value="IQ"/>
    <property type="match status" value="2"/>
</dbReference>
<dbReference type="Gene3D" id="1.20.5.190">
    <property type="match status" value="1"/>
</dbReference>
<dbReference type="InterPro" id="IPR039595">
    <property type="entry name" value="TE2IP/Rap1"/>
</dbReference>
<dbReference type="Proteomes" id="UP000094444">
    <property type="component" value="Unassembled WGS sequence"/>
</dbReference>
<evidence type="ECO:0000256" key="1">
    <source>
        <dbReference type="ARBA" id="ARBA00010467"/>
    </source>
</evidence>
<evidence type="ECO:0000256" key="6">
    <source>
        <dbReference type="ARBA" id="ARBA00023163"/>
    </source>
</evidence>
<feature type="compositionally biased region" description="Low complexity" evidence="9">
    <location>
        <begin position="846"/>
        <end position="858"/>
    </location>
</feature>
<evidence type="ECO:0000256" key="2">
    <source>
        <dbReference type="ARBA" id="ARBA00022454"/>
    </source>
</evidence>
<comment type="subunit">
    <text evidence="8">Homodimer.</text>
</comment>
<keyword evidence="6" id="KW-0804">Transcription</keyword>